<dbReference type="Proteomes" id="UP000595437">
    <property type="component" value="Chromosome 2"/>
</dbReference>
<gene>
    <name evidence="1" type="ORF">FKW44_002113</name>
</gene>
<evidence type="ECO:0000313" key="2">
    <source>
        <dbReference type="Proteomes" id="UP000595437"/>
    </source>
</evidence>
<evidence type="ECO:0000313" key="1">
    <source>
        <dbReference type="EMBL" id="QQP57201.1"/>
    </source>
</evidence>
<dbReference type="AlphaFoldDB" id="A0A7T8QW31"/>
<dbReference type="EMBL" id="CP045891">
    <property type="protein sequence ID" value="QQP57201.1"/>
    <property type="molecule type" value="Genomic_DNA"/>
</dbReference>
<name>A0A7T8QW31_CALRO</name>
<accession>A0A7T8QW31</accession>
<organism evidence="1 2">
    <name type="scientific">Caligus rogercresseyi</name>
    <name type="common">Sea louse</name>
    <dbReference type="NCBI Taxonomy" id="217165"/>
    <lineage>
        <taxon>Eukaryota</taxon>
        <taxon>Metazoa</taxon>
        <taxon>Ecdysozoa</taxon>
        <taxon>Arthropoda</taxon>
        <taxon>Crustacea</taxon>
        <taxon>Multicrustacea</taxon>
        <taxon>Hexanauplia</taxon>
        <taxon>Copepoda</taxon>
        <taxon>Siphonostomatoida</taxon>
        <taxon>Caligidae</taxon>
        <taxon>Caligus</taxon>
    </lineage>
</organism>
<keyword evidence="2" id="KW-1185">Reference proteome</keyword>
<proteinExistence type="predicted"/>
<sequence>MPKRTNVTRIIAGTTDEKARCDNLKEREFPTLERAVTVYLASEVASINQATLSDQPSIKSHYTGKA</sequence>
<reference evidence="2" key="1">
    <citation type="submission" date="2021-01" db="EMBL/GenBank/DDBJ databases">
        <title>Caligus Genome Assembly.</title>
        <authorList>
            <person name="Gallardo-Escarate C."/>
        </authorList>
    </citation>
    <scope>NUCLEOTIDE SEQUENCE [LARGE SCALE GENOMIC DNA]</scope>
</reference>
<protein>
    <submittedName>
        <fullName evidence="1">Uncharacterized protein</fullName>
    </submittedName>
</protein>